<evidence type="ECO:0000313" key="1">
    <source>
        <dbReference type="EMBL" id="CAH1444636.1"/>
    </source>
</evidence>
<gene>
    <name evidence="1" type="ORF">LVIROSA_LOCUS30452</name>
</gene>
<protein>
    <submittedName>
        <fullName evidence="1">Uncharacterized protein</fullName>
    </submittedName>
</protein>
<dbReference type="EMBL" id="CAKMRJ010005523">
    <property type="protein sequence ID" value="CAH1444636.1"/>
    <property type="molecule type" value="Genomic_DNA"/>
</dbReference>
<sequence length="135" mass="15568">MRVRNSTYCSLGYHRVTRIPSPYFHRLPLSVPISTVFLLSSSSGRWFFYFMQPSGCTTATVPPFDRVILSSTFNYPFVLSSFLQVVFVLPTPVLHRPPKALNQEIVIYIDPEYLLFPNLSLRIHLHEHQLSLIPS</sequence>
<comment type="caution">
    <text evidence="1">The sequence shown here is derived from an EMBL/GenBank/DDBJ whole genome shotgun (WGS) entry which is preliminary data.</text>
</comment>
<dbReference type="AlphaFoldDB" id="A0AAU9P3S5"/>
<keyword evidence="2" id="KW-1185">Reference proteome</keyword>
<organism evidence="1 2">
    <name type="scientific">Lactuca virosa</name>
    <dbReference type="NCBI Taxonomy" id="75947"/>
    <lineage>
        <taxon>Eukaryota</taxon>
        <taxon>Viridiplantae</taxon>
        <taxon>Streptophyta</taxon>
        <taxon>Embryophyta</taxon>
        <taxon>Tracheophyta</taxon>
        <taxon>Spermatophyta</taxon>
        <taxon>Magnoliopsida</taxon>
        <taxon>eudicotyledons</taxon>
        <taxon>Gunneridae</taxon>
        <taxon>Pentapetalae</taxon>
        <taxon>asterids</taxon>
        <taxon>campanulids</taxon>
        <taxon>Asterales</taxon>
        <taxon>Asteraceae</taxon>
        <taxon>Cichorioideae</taxon>
        <taxon>Cichorieae</taxon>
        <taxon>Lactucinae</taxon>
        <taxon>Lactuca</taxon>
    </lineage>
</organism>
<accession>A0AAU9P3S5</accession>
<proteinExistence type="predicted"/>
<dbReference type="Proteomes" id="UP001157418">
    <property type="component" value="Unassembled WGS sequence"/>
</dbReference>
<evidence type="ECO:0000313" key="2">
    <source>
        <dbReference type="Proteomes" id="UP001157418"/>
    </source>
</evidence>
<name>A0AAU9P3S5_9ASTR</name>
<reference evidence="1 2" key="1">
    <citation type="submission" date="2022-01" db="EMBL/GenBank/DDBJ databases">
        <authorList>
            <person name="Xiong W."/>
            <person name="Schranz E."/>
        </authorList>
    </citation>
    <scope>NUCLEOTIDE SEQUENCE [LARGE SCALE GENOMIC DNA]</scope>
</reference>